<comment type="caution">
    <text evidence="3">The sequence shown here is derived from an EMBL/GenBank/DDBJ whole genome shotgun (WGS) entry which is preliminary data.</text>
</comment>
<feature type="domain" description="DUF2087" evidence="2">
    <location>
        <begin position="75"/>
        <end position="148"/>
    </location>
</feature>
<dbReference type="Pfam" id="PF09860">
    <property type="entry name" value="DUF2087"/>
    <property type="match status" value="1"/>
</dbReference>
<feature type="compositionally biased region" description="Basic and acidic residues" evidence="1">
    <location>
        <begin position="1"/>
        <end position="12"/>
    </location>
</feature>
<protein>
    <submittedName>
        <fullName evidence="3">DUF2087 domain-containing protein</fullName>
    </submittedName>
</protein>
<reference evidence="3 4" key="1">
    <citation type="journal article" date="2019" name="Nat. Microbiol.">
        <title>Mediterranean grassland soil C-N compound turnover is dependent on rainfall and depth, and is mediated by genomically divergent microorganisms.</title>
        <authorList>
            <person name="Diamond S."/>
            <person name="Andeer P.F."/>
            <person name="Li Z."/>
            <person name="Crits-Christoph A."/>
            <person name="Burstein D."/>
            <person name="Anantharaman K."/>
            <person name="Lane K.R."/>
            <person name="Thomas B.C."/>
            <person name="Pan C."/>
            <person name="Northen T.R."/>
            <person name="Banfield J.F."/>
        </authorList>
    </citation>
    <scope>NUCLEOTIDE SEQUENCE [LARGE SCALE GENOMIC DNA]</scope>
    <source>
        <strain evidence="3">WS_2</strain>
    </source>
</reference>
<gene>
    <name evidence="3" type="ORF">E6K72_07440</name>
</gene>
<organism evidence="3 4">
    <name type="scientific">Eiseniibacteriota bacterium</name>
    <dbReference type="NCBI Taxonomy" id="2212470"/>
    <lineage>
        <taxon>Bacteria</taxon>
        <taxon>Candidatus Eiseniibacteriota</taxon>
    </lineage>
</organism>
<name>A0A538STK0_UNCEI</name>
<feature type="region of interest" description="Disordered" evidence="1">
    <location>
        <begin position="1"/>
        <end position="53"/>
    </location>
</feature>
<proteinExistence type="predicted"/>
<dbReference type="EMBL" id="VBOS01000251">
    <property type="protein sequence ID" value="TMQ54723.1"/>
    <property type="molecule type" value="Genomic_DNA"/>
</dbReference>
<evidence type="ECO:0000259" key="2">
    <source>
        <dbReference type="Pfam" id="PF09860"/>
    </source>
</evidence>
<sequence length="172" mass="19439">MDRAGHAADRRCRAPACERPGAGRNPGGRERRGRVRRRLSERATVSSSPTPLRIGPDEYARRIRALLSRGGLSNALPRRERDRWILYHAIARRVGPSERLSERDADGRIADFLLGPGYFLELDRVTLRRALVEGGFLDRDPAGHSYRRSERHRRRVEFTDAPGVEVVLGLAP</sequence>
<dbReference type="AlphaFoldDB" id="A0A538STK0"/>
<evidence type="ECO:0000256" key="1">
    <source>
        <dbReference type="SAM" id="MobiDB-lite"/>
    </source>
</evidence>
<dbReference type="Proteomes" id="UP000317716">
    <property type="component" value="Unassembled WGS sequence"/>
</dbReference>
<accession>A0A538STK0</accession>
<evidence type="ECO:0000313" key="4">
    <source>
        <dbReference type="Proteomes" id="UP000317716"/>
    </source>
</evidence>
<dbReference type="InterPro" id="IPR018656">
    <property type="entry name" value="DUF2087"/>
</dbReference>
<evidence type="ECO:0000313" key="3">
    <source>
        <dbReference type="EMBL" id="TMQ54723.1"/>
    </source>
</evidence>